<comment type="caution">
    <text evidence="1">The sequence shown here is derived from an EMBL/GenBank/DDBJ whole genome shotgun (WGS) entry which is preliminary data.</text>
</comment>
<protein>
    <recommendedName>
        <fullName evidence="3">Sushi domain-containing protein</fullName>
    </recommendedName>
</protein>
<proteinExistence type="predicted"/>
<evidence type="ECO:0008006" key="3">
    <source>
        <dbReference type="Google" id="ProtNLM"/>
    </source>
</evidence>
<keyword evidence="2" id="KW-1185">Reference proteome</keyword>
<dbReference type="OrthoDB" id="6495396at2759"/>
<gene>
    <name evidence="1" type="ORF">BLA29_010398</name>
</gene>
<feature type="non-terminal residue" evidence="1">
    <location>
        <position position="207"/>
    </location>
</feature>
<sequence>MPPSTSLYTRILYPNSTIKVELYNESIPYGYAKYLRVYYKCTDDRDVLVGNNMRECSRGNWIGFVPRCAINNLNQTKLSHVKVSDFKVIDTITKGNHDNLFGGSYPEDKPINVLIYYDESLQLNPNGSFQVPLINQPHDCLRWSLSAKQVWSLNLDRKTLVHYVRLKLYGNHIEDLYLNHEIGIDLSLTNISIQISNNNNNQSRHVD</sequence>
<dbReference type="Proteomes" id="UP000194236">
    <property type="component" value="Unassembled WGS sequence"/>
</dbReference>
<organism evidence="1 2">
    <name type="scientific">Euroglyphus maynei</name>
    <name type="common">Mayne's house dust mite</name>
    <dbReference type="NCBI Taxonomy" id="6958"/>
    <lineage>
        <taxon>Eukaryota</taxon>
        <taxon>Metazoa</taxon>
        <taxon>Ecdysozoa</taxon>
        <taxon>Arthropoda</taxon>
        <taxon>Chelicerata</taxon>
        <taxon>Arachnida</taxon>
        <taxon>Acari</taxon>
        <taxon>Acariformes</taxon>
        <taxon>Sarcoptiformes</taxon>
        <taxon>Astigmata</taxon>
        <taxon>Psoroptidia</taxon>
        <taxon>Analgoidea</taxon>
        <taxon>Pyroglyphidae</taxon>
        <taxon>Pyroglyphinae</taxon>
        <taxon>Euroglyphus</taxon>
    </lineage>
</organism>
<dbReference type="AlphaFoldDB" id="A0A1Y3BDF1"/>
<accession>A0A1Y3BDF1</accession>
<name>A0A1Y3BDF1_EURMA</name>
<dbReference type="EMBL" id="MUJZ01025557">
    <property type="protein sequence ID" value="OTF78951.1"/>
    <property type="molecule type" value="Genomic_DNA"/>
</dbReference>
<evidence type="ECO:0000313" key="1">
    <source>
        <dbReference type="EMBL" id="OTF78951.1"/>
    </source>
</evidence>
<reference evidence="1 2" key="1">
    <citation type="submission" date="2017-03" db="EMBL/GenBank/DDBJ databases">
        <title>Genome Survey of Euroglyphus maynei.</title>
        <authorList>
            <person name="Arlian L.G."/>
            <person name="Morgan M.S."/>
            <person name="Rider S.D."/>
        </authorList>
    </citation>
    <scope>NUCLEOTIDE SEQUENCE [LARGE SCALE GENOMIC DNA]</scope>
    <source>
        <strain evidence="1">Arlian Lab</strain>
        <tissue evidence="1">Whole body</tissue>
    </source>
</reference>
<evidence type="ECO:0000313" key="2">
    <source>
        <dbReference type="Proteomes" id="UP000194236"/>
    </source>
</evidence>